<dbReference type="Proteomes" id="UP000315309">
    <property type="component" value="Segment"/>
</dbReference>
<dbReference type="GeneID" id="55621185"/>
<evidence type="ECO:0000256" key="1">
    <source>
        <dbReference type="SAM" id="MobiDB-lite"/>
    </source>
</evidence>
<keyword evidence="3" id="KW-1185">Reference proteome</keyword>
<dbReference type="EMBL" id="MN062711">
    <property type="protein sequence ID" value="QDP44864.1"/>
    <property type="molecule type" value="Genomic_DNA"/>
</dbReference>
<evidence type="ECO:0000313" key="3">
    <source>
        <dbReference type="Proteomes" id="UP000315309"/>
    </source>
</evidence>
<name>A0A516KT46_9CAUD</name>
<feature type="region of interest" description="Disordered" evidence="1">
    <location>
        <begin position="32"/>
        <end position="86"/>
    </location>
</feature>
<organism evidence="2 3">
    <name type="scientific">Microbacterium phage Araxxi</name>
    <dbReference type="NCBI Taxonomy" id="2590948"/>
    <lineage>
        <taxon>Viruses</taxon>
        <taxon>Duplodnaviria</taxon>
        <taxon>Heunggongvirae</taxon>
        <taxon>Uroviricota</taxon>
        <taxon>Caudoviricetes</taxon>
        <taxon>Burrovirus</taxon>
        <taxon>Burrovirus araxxi</taxon>
    </lineage>
</organism>
<gene>
    <name evidence="2" type="primary">45</name>
    <name evidence="2" type="ORF">SEA_ARAXXI_45</name>
</gene>
<dbReference type="RefSeq" id="YP_009850702.1">
    <property type="nucleotide sequence ID" value="NC_048801.1"/>
</dbReference>
<evidence type="ECO:0000313" key="2">
    <source>
        <dbReference type="EMBL" id="QDP44864.1"/>
    </source>
</evidence>
<accession>A0A516KT46</accession>
<feature type="compositionally biased region" description="Polar residues" evidence="1">
    <location>
        <begin position="39"/>
        <end position="53"/>
    </location>
</feature>
<reference evidence="2 3" key="1">
    <citation type="submission" date="2019-06" db="EMBL/GenBank/DDBJ databases">
        <authorList>
            <person name="Cleveland K."/>
            <person name="Luciani P."/>
            <person name="Chung H."/>
            <person name="Caruso S.M."/>
            <person name="Garlena R.A."/>
            <person name="Russell D.A."/>
            <person name="Pope W.H."/>
            <person name="Jacobs-Sera D."/>
            <person name="Hatfull G.F."/>
        </authorList>
    </citation>
    <scope>NUCLEOTIDE SEQUENCE [LARGE SCALE GENOMIC DNA]</scope>
</reference>
<sequence length="86" mass="9774">MAKAQRRLILLQAETDHQLLLLKELQQEQERLTHRMQEQTESLQWHQEQVTSPPATPEPTLLLSPRELALGSPETPPSSPTTGPLF</sequence>
<dbReference type="KEGG" id="vg:55621185"/>
<protein>
    <submittedName>
        <fullName evidence="2">Uncharacterized protein</fullName>
    </submittedName>
</protein>
<proteinExistence type="predicted"/>